<dbReference type="EMBL" id="JANPWB010000015">
    <property type="protein sequence ID" value="KAJ1087693.1"/>
    <property type="molecule type" value="Genomic_DNA"/>
</dbReference>
<evidence type="ECO:0000256" key="3">
    <source>
        <dbReference type="ARBA" id="ARBA00023054"/>
    </source>
</evidence>
<organism evidence="7 8">
    <name type="scientific">Pleurodeles waltl</name>
    <name type="common">Iberian ribbed newt</name>
    <dbReference type="NCBI Taxonomy" id="8319"/>
    <lineage>
        <taxon>Eukaryota</taxon>
        <taxon>Metazoa</taxon>
        <taxon>Chordata</taxon>
        <taxon>Craniata</taxon>
        <taxon>Vertebrata</taxon>
        <taxon>Euteleostomi</taxon>
        <taxon>Amphibia</taxon>
        <taxon>Batrachia</taxon>
        <taxon>Caudata</taxon>
        <taxon>Salamandroidea</taxon>
        <taxon>Salamandridae</taxon>
        <taxon>Pleurodelinae</taxon>
        <taxon>Pleurodeles</taxon>
    </lineage>
</organism>
<comment type="function">
    <text evidence="4">Required for assembly of dynein regulatory complex (DRC) and inner dynein arm (IDA) complexes, which are responsible for ciliary beat regulation, thereby playing a central role in motility in cilia and flagella. Probably acts together with CCDC40 to form a molecular ruler that determines the 96 nanometer (nm) repeat length and arrangements of components in cilia and flagella. Not required for outer dynein arm complexes assembly.</text>
</comment>
<dbReference type="Proteomes" id="UP001066276">
    <property type="component" value="Chromosome 11"/>
</dbReference>
<keyword evidence="8" id="KW-1185">Reference proteome</keyword>
<evidence type="ECO:0000313" key="7">
    <source>
        <dbReference type="EMBL" id="KAJ1087693.1"/>
    </source>
</evidence>
<dbReference type="GO" id="GO:0060287">
    <property type="term" value="P:epithelial cilium movement involved in determination of left/right asymmetry"/>
    <property type="evidence" value="ECO:0007669"/>
    <property type="project" value="TreeGrafter"/>
</dbReference>
<dbReference type="AlphaFoldDB" id="A0AAV7LE85"/>
<feature type="coiled-coil region" evidence="5">
    <location>
        <begin position="664"/>
        <end position="816"/>
    </location>
</feature>
<feature type="region of interest" description="Disordered" evidence="6">
    <location>
        <begin position="927"/>
        <end position="954"/>
    </location>
</feature>
<feature type="compositionally biased region" description="Low complexity" evidence="6">
    <location>
        <begin position="927"/>
        <end position="947"/>
    </location>
</feature>
<dbReference type="GO" id="GO:0005576">
    <property type="term" value="C:extracellular region"/>
    <property type="evidence" value="ECO:0007669"/>
    <property type="project" value="GOC"/>
</dbReference>
<accession>A0AAV7LE85</accession>
<evidence type="ECO:0000256" key="4">
    <source>
        <dbReference type="ARBA" id="ARBA00045182"/>
    </source>
</evidence>
<protein>
    <recommendedName>
        <fullName evidence="2">Coiled-coil domain-containing protein 39</fullName>
    </recommendedName>
</protein>
<dbReference type="GO" id="GO:0060285">
    <property type="term" value="P:cilium-dependent cell motility"/>
    <property type="evidence" value="ECO:0007669"/>
    <property type="project" value="TreeGrafter"/>
</dbReference>
<feature type="coiled-coil region" evidence="5">
    <location>
        <begin position="276"/>
        <end position="401"/>
    </location>
</feature>
<comment type="similarity">
    <text evidence="1">Belongs to the CCDC39 family.</text>
</comment>
<evidence type="ECO:0000256" key="1">
    <source>
        <dbReference type="ARBA" id="ARBA00005805"/>
    </source>
</evidence>
<feature type="region of interest" description="Disordered" evidence="6">
    <location>
        <begin position="892"/>
        <end position="914"/>
    </location>
</feature>
<keyword evidence="3 5" id="KW-0175">Coiled coil</keyword>
<dbReference type="PANTHER" id="PTHR18962">
    <property type="entry name" value="COILED-COIL DOMAIN-CONTAINING PROTEIN 39"/>
    <property type="match status" value="1"/>
</dbReference>
<feature type="compositionally biased region" description="Low complexity" evidence="6">
    <location>
        <begin position="892"/>
        <end position="910"/>
    </location>
</feature>
<evidence type="ECO:0000256" key="2">
    <source>
        <dbReference type="ARBA" id="ARBA00016725"/>
    </source>
</evidence>
<dbReference type="GO" id="GO:0005930">
    <property type="term" value="C:axoneme"/>
    <property type="evidence" value="ECO:0007669"/>
    <property type="project" value="InterPro"/>
</dbReference>
<proteinExistence type="inferred from homology"/>
<evidence type="ECO:0000256" key="5">
    <source>
        <dbReference type="SAM" id="Coils"/>
    </source>
</evidence>
<comment type="caution">
    <text evidence="7">The sequence shown here is derived from an EMBL/GenBank/DDBJ whole genome shotgun (WGS) entry which is preliminary data.</text>
</comment>
<dbReference type="Pfam" id="PF24161">
    <property type="entry name" value="CCDC39"/>
    <property type="match status" value="1"/>
</dbReference>
<gene>
    <name evidence="7" type="ORF">NDU88_000859</name>
</gene>
<reference evidence="7" key="1">
    <citation type="journal article" date="2022" name="bioRxiv">
        <title>Sequencing and chromosome-scale assembly of the giantPleurodeles waltlgenome.</title>
        <authorList>
            <person name="Brown T."/>
            <person name="Elewa A."/>
            <person name="Iarovenko S."/>
            <person name="Subramanian E."/>
            <person name="Araus A.J."/>
            <person name="Petzold A."/>
            <person name="Susuki M."/>
            <person name="Suzuki K.-i.T."/>
            <person name="Hayashi T."/>
            <person name="Toyoda A."/>
            <person name="Oliveira C."/>
            <person name="Osipova E."/>
            <person name="Leigh N.D."/>
            <person name="Simon A."/>
            <person name="Yun M.H."/>
        </authorList>
    </citation>
    <scope>NUCLEOTIDE SEQUENCE</scope>
    <source>
        <strain evidence="7">20211129_DDA</strain>
        <tissue evidence="7">Liver</tissue>
    </source>
</reference>
<dbReference type="InterPro" id="IPR033290">
    <property type="entry name" value="CCDC39"/>
</dbReference>
<dbReference type="GO" id="GO:0036159">
    <property type="term" value="P:inner dynein arm assembly"/>
    <property type="evidence" value="ECO:0007669"/>
    <property type="project" value="InterPro"/>
</dbReference>
<evidence type="ECO:0000313" key="8">
    <source>
        <dbReference type="Proteomes" id="UP001066276"/>
    </source>
</evidence>
<evidence type="ECO:0000256" key="6">
    <source>
        <dbReference type="SAM" id="MobiDB-lite"/>
    </source>
</evidence>
<name>A0AAV7LE85_PLEWA</name>
<sequence>MSRAVLAEIAWDDCFAIPVANVENKALEDELQRKQKEKSSVENQLKDFEERINAMSSHLKNVRQELTYTQSLCRAREKETETEEHFKILADREVGRLQQEIQRLENELVTLREKKNTQENNIFKATQKLEELKCKLNWDQQALEAWLEESARKDEDSAVIQKYALKDDGKIKTISLQIEKMTTEANQKRKLLDNELTETISAQVELDIAAETFRRAHLERQQLIRQWEGTIQQMQKRDQEIDHHALLLAQVKQEIREKEMLVNERIQFLKSEVDNNVEYEKKITVKERQAAKLRQDYQDQEANRSRLQAELDTLKATVDRTARDLESMRLQVANLKKETQDKTKRLEVAKEQNDALSQKLKCTNMSTLSVEEKAKQIEEMLKEEEQYVMEIEVQLKQLREQHFKKSQELHNQNTREKNLISEISGSHATLRNRSSFLHKLDENALKQQKILYSQDFQIQQLERRLSRLKGEGNKDEKHALEVKVAELTRTCGEKKSALNLLNIQHKKLQGDVAHGRRELEKIVHEKSGLVNKIEELTLYNAMSDKALKSFRVAKQELMVDENILKLEIKRLRDMLHSKADNVYSLAKRKMQLENAMKERTEEIGVHKEMLKAQLRLVDQERQGISLELHDRLAKIDKMRKRYEIVTISMMPPEGEEEKTQAYYIIKAAQEKEELQCEGDELDAKIRKAEKEIRALENTLQVINSCNDTYKKSFKKVTETSEEYEEKIKLEEQKRAAEEKFRYKRRQIKELQEDIQTMTNTLDCMLKDEASIQVMVDDKVAYSTQLNKEIEEQKQKLERVMKQCAKLVKEIRSAKKSKGATKEEKDIELRDLRGFNRSINKMLVEATEECPDLMTALELYFQQFDLELPTITSTPSSRRSSAPVSVRSSALSSVRSSLSSGRSSTSKSTASQQPSVKVVDLPFVCPPISSSSSSQGSRSSSIAGSTSSARRKSQK</sequence>
<dbReference type="PANTHER" id="PTHR18962:SF0">
    <property type="entry name" value="COILED-COIL DOMAIN-CONTAINING PROTEIN 39"/>
    <property type="match status" value="1"/>
</dbReference>
<feature type="coiled-coil region" evidence="5">
    <location>
        <begin position="17"/>
        <end position="135"/>
    </location>
</feature>